<protein>
    <submittedName>
        <fullName evidence="11">Putative voltage-dependent anion channel</fullName>
    </submittedName>
</protein>
<dbReference type="InterPro" id="IPR004695">
    <property type="entry name" value="SLAC1/Mae1/Ssu1/TehA"/>
</dbReference>
<feature type="transmembrane region" description="Helical" evidence="10">
    <location>
        <begin position="190"/>
        <end position="213"/>
    </location>
</feature>
<evidence type="ECO:0000256" key="9">
    <source>
        <dbReference type="ARBA" id="ARBA00023136"/>
    </source>
</evidence>
<dbReference type="InterPro" id="IPR038665">
    <property type="entry name" value="Voltage-dep_anion_channel_sf"/>
</dbReference>
<evidence type="ECO:0000256" key="5">
    <source>
        <dbReference type="ARBA" id="ARBA00022475"/>
    </source>
</evidence>
<evidence type="ECO:0000256" key="1">
    <source>
        <dbReference type="ARBA" id="ARBA00004127"/>
    </source>
</evidence>
<evidence type="ECO:0000313" key="11">
    <source>
        <dbReference type="EMBL" id="KAE9586731.1"/>
    </source>
</evidence>
<dbReference type="Proteomes" id="UP000447434">
    <property type="component" value="Chromosome 23"/>
</dbReference>
<dbReference type="AlphaFoldDB" id="A0A6A4NDI1"/>
<evidence type="ECO:0000256" key="8">
    <source>
        <dbReference type="ARBA" id="ARBA00023065"/>
    </source>
</evidence>
<comment type="similarity">
    <text evidence="3">Belongs to the SLAC1 S-type anion channel family.</text>
</comment>
<keyword evidence="8" id="KW-0406">Ion transport</keyword>
<dbReference type="InterPro" id="IPR030183">
    <property type="entry name" value="SLAC/SLAH"/>
</dbReference>
<feature type="transmembrane region" description="Helical" evidence="10">
    <location>
        <begin position="136"/>
        <end position="154"/>
    </location>
</feature>
<keyword evidence="4" id="KW-0813">Transport</keyword>
<keyword evidence="5" id="KW-1003">Cell membrane</keyword>
<evidence type="ECO:0000256" key="10">
    <source>
        <dbReference type="SAM" id="Phobius"/>
    </source>
</evidence>
<keyword evidence="6 10" id="KW-0812">Transmembrane</keyword>
<gene>
    <name evidence="11" type="ORF">Lalb_Chr23g0266331</name>
</gene>
<dbReference type="OrthoDB" id="1867618at2759"/>
<dbReference type="GO" id="GO:0008308">
    <property type="term" value="F:voltage-gated monoatomic anion channel activity"/>
    <property type="evidence" value="ECO:0007669"/>
    <property type="project" value="InterPro"/>
</dbReference>
<feature type="transmembrane region" description="Helical" evidence="10">
    <location>
        <begin position="108"/>
        <end position="130"/>
    </location>
</feature>
<dbReference type="GO" id="GO:0012505">
    <property type="term" value="C:endomembrane system"/>
    <property type="evidence" value="ECO:0007669"/>
    <property type="project" value="UniProtKB-SubCell"/>
</dbReference>
<keyword evidence="9 10" id="KW-0472">Membrane</keyword>
<evidence type="ECO:0000256" key="6">
    <source>
        <dbReference type="ARBA" id="ARBA00022692"/>
    </source>
</evidence>
<evidence type="ECO:0000256" key="4">
    <source>
        <dbReference type="ARBA" id="ARBA00022448"/>
    </source>
</evidence>
<dbReference type="PANTHER" id="PTHR31269">
    <property type="entry name" value="S-TYPE ANION CHANNEL SLAH3"/>
    <property type="match status" value="1"/>
</dbReference>
<dbReference type="PANTHER" id="PTHR31269:SF62">
    <property type="entry name" value="C4-DICARBOXYLATE TRANSPORTER_MALIC ACID PROTEIN"/>
    <property type="match status" value="1"/>
</dbReference>
<dbReference type="GO" id="GO:0006873">
    <property type="term" value="P:intracellular monoatomic ion homeostasis"/>
    <property type="evidence" value="ECO:0007669"/>
    <property type="project" value="InterPro"/>
</dbReference>
<name>A0A6A4NDI1_LUPAL</name>
<keyword evidence="12" id="KW-1185">Reference proteome</keyword>
<accession>A0A6A4NDI1</accession>
<evidence type="ECO:0000313" key="12">
    <source>
        <dbReference type="Proteomes" id="UP000447434"/>
    </source>
</evidence>
<evidence type="ECO:0000256" key="7">
    <source>
        <dbReference type="ARBA" id="ARBA00022989"/>
    </source>
</evidence>
<comment type="subcellular location">
    <subcellularLocation>
        <location evidence="2">Cell membrane</location>
    </subcellularLocation>
    <subcellularLocation>
        <location evidence="1">Endomembrane system</location>
        <topology evidence="1">Multi-pass membrane protein</topology>
    </subcellularLocation>
</comment>
<comment type="caution">
    <text evidence="11">The sequence shown here is derived from an EMBL/GenBank/DDBJ whole genome shotgun (WGS) entry which is preliminary data.</text>
</comment>
<evidence type="ECO:0000256" key="3">
    <source>
        <dbReference type="ARBA" id="ARBA00007808"/>
    </source>
</evidence>
<keyword evidence="7 10" id="KW-1133">Transmembrane helix</keyword>
<organism evidence="11 12">
    <name type="scientific">Lupinus albus</name>
    <name type="common">White lupine</name>
    <name type="synonym">Lupinus termis</name>
    <dbReference type="NCBI Taxonomy" id="3870"/>
    <lineage>
        <taxon>Eukaryota</taxon>
        <taxon>Viridiplantae</taxon>
        <taxon>Streptophyta</taxon>
        <taxon>Embryophyta</taxon>
        <taxon>Tracheophyta</taxon>
        <taxon>Spermatophyta</taxon>
        <taxon>Magnoliopsida</taxon>
        <taxon>eudicotyledons</taxon>
        <taxon>Gunneridae</taxon>
        <taxon>Pentapetalae</taxon>
        <taxon>rosids</taxon>
        <taxon>fabids</taxon>
        <taxon>Fabales</taxon>
        <taxon>Fabaceae</taxon>
        <taxon>Papilionoideae</taxon>
        <taxon>50 kb inversion clade</taxon>
        <taxon>genistoids sensu lato</taxon>
        <taxon>core genistoids</taxon>
        <taxon>Genisteae</taxon>
        <taxon>Lupinus</taxon>
    </lineage>
</organism>
<proteinExistence type="inferred from homology"/>
<dbReference type="GO" id="GO:0005886">
    <property type="term" value="C:plasma membrane"/>
    <property type="evidence" value="ECO:0007669"/>
    <property type="project" value="UniProtKB-SubCell"/>
</dbReference>
<evidence type="ECO:0000256" key="2">
    <source>
        <dbReference type="ARBA" id="ARBA00004236"/>
    </source>
</evidence>
<feature type="transmembrane region" description="Helical" evidence="10">
    <location>
        <begin position="166"/>
        <end position="184"/>
    </location>
</feature>
<dbReference type="EMBL" id="WOCE01000023">
    <property type="protein sequence ID" value="KAE9586731.1"/>
    <property type="molecule type" value="Genomic_DNA"/>
</dbReference>
<dbReference type="Gene3D" id="1.50.10.150">
    <property type="entry name" value="Voltage-dependent anion channel"/>
    <property type="match status" value="1"/>
</dbReference>
<dbReference type="Pfam" id="PF03595">
    <property type="entry name" value="SLAC1"/>
    <property type="match status" value="1"/>
</dbReference>
<reference evidence="12" key="1">
    <citation type="journal article" date="2020" name="Nat. Commun.">
        <title>Genome sequence of the cluster root forming white lupin.</title>
        <authorList>
            <person name="Hufnagel B."/>
            <person name="Marques A."/>
            <person name="Soriano A."/>
            <person name="Marques L."/>
            <person name="Divol F."/>
            <person name="Doumas P."/>
            <person name="Sallet E."/>
            <person name="Mancinotti D."/>
            <person name="Carrere S."/>
            <person name="Marande W."/>
            <person name="Arribat S."/>
            <person name="Keller J."/>
            <person name="Huneau C."/>
            <person name="Blein T."/>
            <person name="Aime D."/>
            <person name="Laguerre M."/>
            <person name="Taylor J."/>
            <person name="Schubert V."/>
            <person name="Nelson M."/>
            <person name="Geu-Flores F."/>
            <person name="Crespi M."/>
            <person name="Gallardo-Guerrero K."/>
            <person name="Delaux P.-M."/>
            <person name="Salse J."/>
            <person name="Berges H."/>
            <person name="Guyot R."/>
            <person name="Gouzy J."/>
            <person name="Peret B."/>
        </authorList>
    </citation>
    <scope>NUCLEOTIDE SEQUENCE [LARGE SCALE GENOMIC DNA]</scope>
    <source>
        <strain evidence="12">cv. Amiga</strain>
    </source>
</reference>
<sequence length="234" mass="26183">MSLIINHLAMPTQPSKSEIEIVIDMTTSNVTSHNISTNNIHESSSFMMITIAKRLLMSLSSILTKFHAGYFRISLSLCGQALLWKTLIGPTHDTKTLRNVLGTLHPTIFLVLWDAPSVASLAWASILGVFDIASKMLFFLSLFLFMSLICRPALFKRSMRRFNVAWWAYSYPVTVLAMASIDYAEEVKGTISHLLMLLLLILSFLVSLALMLFTLLNSNMLLPDNDPIVNKLAT</sequence>